<proteinExistence type="predicted"/>
<gene>
    <name evidence="2" type="ORF">SAMN04488028_102573</name>
</gene>
<dbReference type="AlphaFoldDB" id="A0A1M6P705"/>
<feature type="transmembrane region" description="Helical" evidence="1">
    <location>
        <begin position="92"/>
        <end position="111"/>
    </location>
</feature>
<feature type="transmembrane region" description="Helical" evidence="1">
    <location>
        <begin position="14"/>
        <end position="32"/>
    </location>
</feature>
<sequence>MTATTDLDRKNQPAVWIILVTAVLAYTFFYVVNVSLDYTSCKLCDAHQYEKLYSYFETGRVSVINHPFYNRPLVPLLASLVPGDQMGLAFDLVNFLFFVGSIYMLVQLWTYLKIRPLYQYVGFGWLILHWTGIIRYNHYDNITVDVPLYFFQSMALLFFFQGKFKHFYWLIPLALLQKESFLAVMVLLTVVHFIFAERDDRWPEGKHLLLSLVLGIAIQKSLLALMPDQSDQRSSLMALLYHGRLVVDDPSRIIRWFAAFGSAFGLLPFVVLFRFRFSRLKNQQYGTLILLSLCYCAFGMLAGEDMTRILFLGFPFIMTLTLIELSRVSRWILGSGLLLSLVSLRLDHLAIDYRWAVDYANLEYVYGWASYYAVALVVFAVVYFWKEKKQDSVS</sequence>
<accession>A0A1M6P705</accession>
<feature type="transmembrane region" description="Helical" evidence="1">
    <location>
        <begin position="253"/>
        <end position="273"/>
    </location>
</feature>
<evidence type="ECO:0000313" key="3">
    <source>
        <dbReference type="Proteomes" id="UP000184474"/>
    </source>
</evidence>
<keyword evidence="1" id="KW-0812">Transmembrane</keyword>
<keyword evidence="1" id="KW-1133">Transmembrane helix</keyword>
<reference evidence="3" key="1">
    <citation type="submission" date="2016-11" db="EMBL/GenBank/DDBJ databases">
        <authorList>
            <person name="Varghese N."/>
            <person name="Submissions S."/>
        </authorList>
    </citation>
    <scope>NUCLEOTIDE SEQUENCE [LARGE SCALE GENOMIC DNA]</scope>
    <source>
        <strain evidence="3">DSM 26134</strain>
    </source>
</reference>
<dbReference type="STRING" id="156994.SAMN04488028_102573"/>
<feature type="transmembrane region" description="Helical" evidence="1">
    <location>
        <begin position="285"/>
        <end position="303"/>
    </location>
</feature>
<feature type="transmembrane region" description="Helical" evidence="1">
    <location>
        <begin position="309"/>
        <end position="325"/>
    </location>
</feature>
<name>A0A1M6P705_REIAG</name>
<feature type="transmembrane region" description="Helical" evidence="1">
    <location>
        <begin position="117"/>
        <end position="135"/>
    </location>
</feature>
<evidence type="ECO:0000313" key="2">
    <source>
        <dbReference type="EMBL" id="SHK03724.1"/>
    </source>
</evidence>
<organism evidence="2 3">
    <name type="scientific">Reichenbachiella agariperforans</name>
    <dbReference type="NCBI Taxonomy" id="156994"/>
    <lineage>
        <taxon>Bacteria</taxon>
        <taxon>Pseudomonadati</taxon>
        <taxon>Bacteroidota</taxon>
        <taxon>Cytophagia</taxon>
        <taxon>Cytophagales</taxon>
        <taxon>Reichenbachiellaceae</taxon>
        <taxon>Reichenbachiella</taxon>
    </lineage>
</organism>
<feature type="transmembrane region" description="Helical" evidence="1">
    <location>
        <begin position="365"/>
        <end position="385"/>
    </location>
</feature>
<feature type="transmembrane region" description="Helical" evidence="1">
    <location>
        <begin position="180"/>
        <end position="196"/>
    </location>
</feature>
<feature type="transmembrane region" description="Helical" evidence="1">
    <location>
        <begin position="332"/>
        <end position="353"/>
    </location>
</feature>
<feature type="transmembrane region" description="Helical" evidence="1">
    <location>
        <begin position="208"/>
        <end position="226"/>
    </location>
</feature>
<keyword evidence="1" id="KW-0472">Membrane</keyword>
<dbReference type="RefSeq" id="WP_073121668.1">
    <property type="nucleotide sequence ID" value="NZ_FRAA01000002.1"/>
</dbReference>
<dbReference type="EMBL" id="FRAA01000002">
    <property type="protein sequence ID" value="SHK03724.1"/>
    <property type="molecule type" value="Genomic_DNA"/>
</dbReference>
<keyword evidence="3" id="KW-1185">Reference proteome</keyword>
<evidence type="ECO:0000256" key="1">
    <source>
        <dbReference type="SAM" id="Phobius"/>
    </source>
</evidence>
<dbReference type="Proteomes" id="UP000184474">
    <property type="component" value="Unassembled WGS sequence"/>
</dbReference>
<protein>
    <submittedName>
        <fullName evidence="2">Uncharacterized protein</fullName>
    </submittedName>
</protein>